<dbReference type="AlphaFoldDB" id="A0A6J7LFT0"/>
<name>A0A6J7LFT0_9ZZZZ</name>
<accession>A0A6J7LFT0</accession>
<feature type="coiled-coil region" evidence="1">
    <location>
        <begin position="24"/>
        <end position="63"/>
    </location>
</feature>
<proteinExistence type="predicted"/>
<evidence type="ECO:0000256" key="1">
    <source>
        <dbReference type="SAM" id="Coils"/>
    </source>
</evidence>
<evidence type="ECO:0000313" key="3">
    <source>
        <dbReference type="EMBL" id="CAB4964839.1"/>
    </source>
</evidence>
<keyword evidence="1" id="KW-0175">Coiled coil</keyword>
<reference evidence="3" key="1">
    <citation type="submission" date="2020-05" db="EMBL/GenBank/DDBJ databases">
        <authorList>
            <person name="Chiriac C."/>
            <person name="Salcher M."/>
            <person name="Ghai R."/>
            <person name="Kavagutti S V."/>
        </authorList>
    </citation>
    <scope>NUCLEOTIDE SEQUENCE</scope>
</reference>
<organism evidence="3">
    <name type="scientific">freshwater metagenome</name>
    <dbReference type="NCBI Taxonomy" id="449393"/>
    <lineage>
        <taxon>unclassified sequences</taxon>
        <taxon>metagenomes</taxon>
        <taxon>ecological metagenomes</taxon>
    </lineage>
</organism>
<sequence length="87" mass="9207">MHFGDVLRGMVPRDDVHVSESQGIRRLQSKAVAAERAAHAAQLAALQARVNELEAVNDALGKAIGLLHQMSEQEPDGNQGPGEPSAS</sequence>
<evidence type="ECO:0000256" key="2">
    <source>
        <dbReference type="SAM" id="MobiDB-lite"/>
    </source>
</evidence>
<gene>
    <name evidence="3" type="ORF">UFOPK3773_02308</name>
</gene>
<feature type="region of interest" description="Disordered" evidence="2">
    <location>
        <begin position="68"/>
        <end position="87"/>
    </location>
</feature>
<dbReference type="EMBL" id="CAFBNF010000384">
    <property type="protein sequence ID" value="CAB4964839.1"/>
    <property type="molecule type" value="Genomic_DNA"/>
</dbReference>
<protein>
    <submittedName>
        <fullName evidence="3">Unannotated protein</fullName>
    </submittedName>
</protein>